<dbReference type="GO" id="GO:0003677">
    <property type="term" value="F:DNA binding"/>
    <property type="evidence" value="ECO:0007669"/>
    <property type="project" value="UniProtKB-KW"/>
</dbReference>
<dbReference type="KEGG" id="bgz:XH91_01645"/>
<evidence type="ECO:0000313" key="2">
    <source>
        <dbReference type="Proteomes" id="UP000288972"/>
    </source>
</evidence>
<gene>
    <name evidence="1" type="ORF">XH91_01645</name>
</gene>
<name>A0AAE6C6A0_9BRAD</name>
<organism evidence="1 2">
    <name type="scientific">Bradyrhizobium guangzhouense</name>
    <dbReference type="NCBI Taxonomy" id="1325095"/>
    <lineage>
        <taxon>Bacteria</taxon>
        <taxon>Pseudomonadati</taxon>
        <taxon>Pseudomonadota</taxon>
        <taxon>Alphaproteobacteria</taxon>
        <taxon>Hyphomicrobiales</taxon>
        <taxon>Nitrobacteraceae</taxon>
        <taxon>Bradyrhizobium</taxon>
    </lineage>
</organism>
<reference evidence="1 2" key="1">
    <citation type="submission" date="2018-06" db="EMBL/GenBank/DDBJ databases">
        <title>Comparative genomics of rhizobia nodulating Arachis hypogaea in China.</title>
        <authorList>
            <person name="Li Y."/>
        </authorList>
    </citation>
    <scope>NUCLEOTIDE SEQUENCE [LARGE SCALE GENOMIC DNA]</scope>
    <source>
        <strain evidence="1 2">CCBAU 51670</strain>
    </source>
</reference>
<dbReference type="AlphaFoldDB" id="A0AAE6C6A0"/>
<protein>
    <submittedName>
        <fullName evidence="1">DNA-binding protein</fullName>
    </submittedName>
</protein>
<dbReference type="Proteomes" id="UP000288972">
    <property type="component" value="Chromosome"/>
</dbReference>
<dbReference type="EMBL" id="CP030053">
    <property type="protein sequence ID" value="QAU44185.1"/>
    <property type="molecule type" value="Genomic_DNA"/>
</dbReference>
<accession>A0AAE6C6A0</accession>
<proteinExistence type="predicted"/>
<evidence type="ECO:0000313" key="1">
    <source>
        <dbReference type="EMBL" id="QAU44185.1"/>
    </source>
</evidence>
<sequence>MTIPEFCRWSRIGRTAAYREIKLGRLRLVKVGAKSLILVSDAERWLSSLSAVAA</sequence>
<keyword evidence="1" id="KW-0238">DNA-binding</keyword>